<proteinExistence type="inferred from homology"/>
<dbReference type="Proteomes" id="UP000322245">
    <property type="component" value="Unassembled WGS sequence"/>
</dbReference>
<evidence type="ECO:0000256" key="9">
    <source>
        <dbReference type="RuleBase" id="RU364142"/>
    </source>
</evidence>
<keyword evidence="7 9" id="KW-0539">Nucleus</keyword>
<dbReference type="GO" id="GO:0016592">
    <property type="term" value="C:mediator complex"/>
    <property type="evidence" value="ECO:0007669"/>
    <property type="project" value="InterPro"/>
</dbReference>
<dbReference type="EMBL" id="NIDF01000069">
    <property type="protein sequence ID" value="TYJ54092.1"/>
    <property type="molecule type" value="Genomic_DNA"/>
</dbReference>
<evidence type="ECO:0000256" key="3">
    <source>
        <dbReference type="ARBA" id="ARBA00020628"/>
    </source>
</evidence>
<comment type="similarity">
    <text evidence="2 9">Belongs to the Mediator complex subunit 5 family.</text>
</comment>
<dbReference type="PANTHER" id="PTHR35784:SF1">
    <property type="entry name" value="MEDIATOR OF RNA POLYMERASE II TRANSCRIPTION SUBUNIT 5"/>
    <property type="match status" value="1"/>
</dbReference>
<evidence type="ECO:0000256" key="6">
    <source>
        <dbReference type="ARBA" id="ARBA00023163"/>
    </source>
</evidence>
<dbReference type="PANTHER" id="PTHR35784">
    <property type="entry name" value="MEDIATOR OF RNA POLYMERASE II TRANSCRIPTION SUBUNIT 5"/>
    <property type="match status" value="1"/>
</dbReference>
<keyword evidence="11" id="KW-1185">Reference proteome</keyword>
<keyword evidence="6 9" id="KW-0804">Transcription</keyword>
<evidence type="ECO:0000313" key="11">
    <source>
        <dbReference type="Proteomes" id="UP000322245"/>
    </source>
</evidence>
<dbReference type="InterPro" id="IPR014801">
    <property type="entry name" value="Mediator_Med5_fun"/>
</dbReference>
<evidence type="ECO:0000256" key="8">
    <source>
        <dbReference type="ARBA" id="ARBA00031256"/>
    </source>
</evidence>
<organism evidence="10 11">
    <name type="scientific">Cryptococcus floricola</name>
    <dbReference type="NCBI Taxonomy" id="2591691"/>
    <lineage>
        <taxon>Eukaryota</taxon>
        <taxon>Fungi</taxon>
        <taxon>Dikarya</taxon>
        <taxon>Basidiomycota</taxon>
        <taxon>Agaricomycotina</taxon>
        <taxon>Tremellomycetes</taxon>
        <taxon>Tremellales</taxon>
        <taxon>Cryptococcaceae</taxon>
        <taxon>Cryptococcus</taxon>
    </lineage>
</organism>
<dbReference type="GO" id="GO:0003712">
    <property type="term" value="F:transcription coregulator activity"/>
    <property type="evidence" value="ECO:0007669"/>
    <property type="project" value="InterPro"/>
</dbReference>
<evidence type="ECO:0000256" key="7">
    <source>
        <dbReference type="ARBA" id="ARBA00023242"/>
    </source>
</evidence>
<dbReference type="GO" id="GO:0006357">
    <property type="term" value="P:regulation of transcription by RNA polymerase II"/>
    <property type="evidence" value="ECO:0007669"/>
    <property type="project" value="InterPro"/>
</dbReference>
<comment type="caution">
    <text evidence="10">The sequence shown here is derived from an EMBL/GenBank/DDBJ whole genome shotgun (WGS) entry which is preliminary data.</text>
</comment>
<keyword evidence="4 9" id="KW-0805">Transcription regulation</keyword>
<protein>
    <recommendedName>
        <fullName evidence="3 9">Mediator of RNA polymerase II transcription subunit 5</fullName>
    </recommendedName>
    <alternativeName>
        <fullName evidence="8 9">Mediator complex subunit 5</fullName>
    </alternativeName>
</protein>
<evidence type="ECO:0000256" key="1">
    <source>
        <dbReference type="ARBA" id="ARBA00004123"/>
    </source>
</evidence>
<evidence type="ECO:0000256" key="5">
    <source>
        <dbReference type="ARBA" id="ARBA00023159"/>
    </source>
</evidence>
<accession>A0A5D3ATF4</accession>
<dbReference type="AlphaFoldDB" id="A0A5D3ATF4"/>
<dbReference type="Pfam" id="PF08689">
    <property type="entry name" value="Med5"/>
    <property type="match status" value="1"/>
</dbReference>
<keyword evidence="5 9" id="KW-0010">Activator</keyword>
<comment type="subcellular location">
    <subcellularLocation>
        <location evidence="1 9">Nucleus</location>
    </subcellularLocation>
</comment>
<sequence length="959" mass="103197">MANDLPPTAHAIVSRAFAIAAPPLRLSKTLKSSVKRGELTEDQISAALLDFLIPSSPSLVLSYLSQLLSSSTITARSLCISLLSQISERDLPPISSLIPISDIIINNFTGFTDGLLLPAVLGGPASDSVESSSAGPSSLGQSRETSTLSVMLPLLRLAATPSPPSAMVSLVARLLSVLAPFPAPSLDVGLEAGQLLPLLPEEISNPLRVSLGGLMEDLVQGSASETAAQPQTVLMAGQGTSAAPALPLKEVAALLLEQTHSSFRYSRTPLPSEGQATVTPPAPHIRLLRLGRSAWPVAGDFLFALVEISIERVLNGPSGDRPHAVGTGDNVRDFGWAVEGLPKLLKWWKMQSTDGEFEKWMFPSDATSLLASVIARLLPAMQAFSETLLQSYSSIVVTAEEEEESSGFTPPDGWSVLPLQDTLIASLVHEDIINSDEALAILPGVTIASSRNGPSLLERMGSESRHHIKPLAFIISYACGSASPASHEFIQTIRAIPQTPPAEDILIYMSSQSFFFSSLISQSSPTSLLDLMEQRLLTAYAELDEYTRSEDPQGCLTRFGEGVVLIESFAREFDLDLPPLLHRARRAFGYGSLTPTHQDCVNGWVKAIFGSDGIEDQILLATPPEDLAVLVPTLIQQAIAAVTCGQMDLETLHSGLSYFSQPLLSWCLGGVIAWLCDEIFRLGPLSALHLVVLQSLALGHACPDQLLRVNDQALFDVIRPSNDLQDVINSSGFKAEDLRTKLTSLGVTAPDSRQGHSLDVALETISHFPLSAPLWPCSFIITLRAKISTYRGRTAAINSILLKTFSSANAPSEAPITAGQWYSPLVPVLLAIDVDGKGPLAADLPHWIHSCIDRADLADSDHLKLGALVKDSMILVSKTWGEQFGDRILRQIIKELETILLAPVDTSGSDHSRSVKRRKRSQASAGPVKSAEGICKVLWEDEDLRERWGKDLQALVHLC</sequence>
<gene>
    <name evidence="9" type="primary">MED5</name>
    <name evidence="10" type="ORF">B9479_005278</name>
</gene>
<name>A0A5D3ATF4_9TREE</name>
<reference evidence="10 11" key="1">
    <citation type="submission" date="2017-05" db="EMBL/GenBank/DDBJ databases">
        <title>The Genome Sequence of Tsuchiyaea wingfieldii DSM 27421.</title>
        <authorList>
            <person name="Cuomo C."/>
            <person name="Passer A."/>
            <person name="Billmyre B."/>
            <person name="Heitman J."/>
        </authorList>
    </citation>
    <scope>NUCLEOTIDE SEQUENCE [LARGE SCALE GENOMIC DNA]</scope>
    <source>
        <strain evidence="10 11">DSM 27421</strain>
    </source>
</reference>
<comment type="function">
    <text evidence="9">Component of the Mediator complex, a coactivator involved in the regulated transcription of nearly all RNA polymerase II-dependent genes. Mediator functions as a bridge to convey information from gene-specific regulatory proteins to the basal RNA polymerase II transcription machinery. Mediator is recruited to promoters by direct interactions with regulatory proteins and serves as a scaffold for the assembly of a functional preinitiation complex with RNA polymerase II and the general transcription factors.</text>
</comment>
<comment type="subunit">
    <text evidence="9">Component of the Mediator complex.</text>
</comment>
<evidence type="ECO:0000313" key="10">
    <source>
        <dbReference type="EMBL" id="TYJ54092.1"/>
    </source>
</evidence>
<evidence type="ECO:0000256" key="4">
    <source>
        <dbReference type="ARBA" id="ARBA00023015"/>
    </source>
</evidence>
<evidence type="ECO:0000256" key="2">
    <source>
        <dbReference type="ARBA" id="ARBA00008782"/>
    </source>
</evidence>